<keyword evidence="4" id="KW-0812">Transmembrane</keyword>
<dbReference type="GO" id="GO:0031201">
    <property type="term" value="C:SNARE complex"/>
    <property type="evidence" value="ECO:0007669"/>
    <property type="project" value="TreeGrafter"/>
</dbReference>
<dbReference type="EMBL" id="JANAWD010000074">
    <property type="protein sequence ID" value="KAJ3488093.1"/>
    <property type="molecule type" value="Genomic_DNA"/>
</dbReference>
<evidence type="ECO:0000256" key="11">
    <source>
        <dbReference type="PIRNR" id="PIRNR028865"/>
    </source>
</evidence>
<dbReference type="GO" id="GO:0000149">
    <property type="term" value="F:SNARE binding"/>
    <property type="evidence" value="ECO:0007669"/>
    <property type="project" value="TreeGrafter"/>
</dbReference>
<keyword evidence="3 11" id="KW-0813">Transport</keyword>
<comment type="function">
    <text evidence="11">SNARE required for protein transport between the ER and the Golgi complex.</text>
</comment>
<evidence type="ECO:0000256" key="4">
    <source>
        <dbReference type="ARBA" id="ARBA00022692"/>
    </source>
</evidence>
<dbReference type="PANTHER" id="PTHR21230:SF1">
    <property type="entry name" value="GOLGI SNAP RECEPTOR COMPLEX MEMBER 2"/>
    <property type="match status" value="1"/>
</dbReference>
<organism evidence="13 14">
    <name type="scientific">Meripilus lineatus</name>
    <dbReference type="NCBI Taxonomy" id="2056292"/>
    <lineage>
        <taxon>Eukaryota</taxon>
        <taxon>Fungi</taxon>
        <taxon>Dikarya</taxon>
        <taxon>Basidiomycota</taxon>
        <taxon>Agaricomycotina</taxon>
        <taxon>Agaricomycetes</taxon>
        <taxon>Polyporales</taxon>
        <taxon>Meripilaceae</taxon>
        <taxon>Meripilus</taxon>
    </lineage>
</organism>
<sequence length="231" mass="25995">MNSLYTLGVRQTNSIQADLERLRNGDNSASLLGQVSASLAAMGRTVDDYDSMAKREIIKAKQEKAMMRVAKFRTDYTELRTQFERLKNEREEATRSELLSSSSTSAVPPTPTTGDTRRRYLNPQAPQASDVSGSPFRGPTPIPMSDLREQHALREHSFIQNTDARLDDFIAHGRAVLDDLVDQRTVLKGTQRRLLDAANTLGLSRDVIGWIERRRYDSTPIFTFVILIPTP</sequence>
<evidence type="ECO:0000313" key="14">
    <source>
        <dbReference type="Proteomes" id="UP001212997"/>
    </source>
</evidence>
<dbReference type="GO" id="GO:0005789">
    <property type="term" value="C:endoplasmic reticulum membrane"/>
    <property type="evidence" value="ECO:0007669"/>
    <property type="project" value="UniProtKB-SubCell"/>
</dbReference>
<evidence type="ECO:0000256" key="6">
    <source>
        <dbReference type="ARBA" id="ARBA00022989"/>
    </source>
</evidence>
<feature type="compositionally biased region" description="Low complexity" evidence="12">
    <location>
        <begin position="96"/>
        <end position="106"/>
    </location>
</feature>
<protein>
    <recommendedName>
        <fullName evidence="10 11">Protein transport protein BOS1</fullName>
    </recommendedName>
</protein>
<evidence type="ECO:0000256" key="9">
    <source>
        <dbReference type="ARBA" id="ARBA00037983"/>
    </source>
</evidence>
<evidence type="ECO:0000313" key="13">
    <source>
        <dbReference type="EMBL" id="KAJ3488093.1"/>
    </source>
</evidence>
<dbReference type="PANTHER" id="PTHR21230">
    <property type="entry name" value="VESICLE TRANSPORT V-SNARE PROTEIN VTI1-RELATED"/>
    <property type="match status" value="1"/>
</dbReference>
<keyword evidence="5 11" id="KW-0653">Protein transport</keyword>
<keyword evidence="7" id="KW-0333">Golgi apparatus</keyword>
<dbReference type="GO" id="GO:0031902">
    <property type="term" value="C:late endosome membrane"/>
    <property type="evidence" value="ECO:0007669"/>
    <property type="project" value="TreeGrafter"/>
</dbReference>
<dbReference type="GO" id="GO:0005484">
    <property type="term" value="F:SNAP receptor activity"/>
    <property type="evidence" value="ECO:0007669"/>
    <property type="project" value="InterPro"/>
</dbReference>
<dbReference type="GO" id="GO:0006906">
    <property type="term" value="P:vesicle fusion"/>
    <property type="evidence" value="ECO:0007669"/>
    <property type="project" value="TreeGrafter"/>
</dbReference>
<accession>A0AAD5YFY9</accession>
<keyword evidence="6" id="KW-1133">Transmembrane helix</keyword>
<reference evidence="13" key="1">
    <citation type="submission" date="2022-07" db="EMBL/GenBank/DDBJ databases">
        <title>Genome Sequence of Physisporinus lineatus.</title>
        <authorList>
            <person name="Buettner E."/>
        </authorList>
    </citation>
    <scope>NUCLEOTIDE SEQUENCE</scope>
    <source>
        <strain evidence="13">VT162</strain>
    </source>
</reference>
<dbReference type="PIRSF" id="PIRSF028865">
    <property type="entry name" value="Membrin-2"/>
    <property type="match status" value="1"/>
</dbReference>
<dbReference type="GO" id="GO:0015031">
    <property type="term" value="P:protein transport"/>
    <property type="evidence" value="ECO:0007669"/>
    <property type="project" value="UniProtKB-KW"/>
</dbReference>
<dbReference type="Pfam" id="PF12352">
    <property type="entry name" value="V-SNARE_C"/>
    <property type="match status" value="1"/>
</dbReference>
<evidence type="ECO:0000256" key="2">
    <source>
        <dbReference type="ARBA" id="ARBA00004409"/>
    </source>
</evidence>
<dbReference type="SUPFAM" id="SSF58038">
    <property type="entry name" value="SNARE fusion complex"/>
    <property type="match status" value="1"/>
</dbReference>
<dbReference type="GO" id="GO:0012507">
    <property type="term" value="C:ER to Golgi transport vesicle membrane"/>
    <property type="evidence" value="ECO:0007669"/>
    <property type="project" value="TreeGrafter"/>
</dbReference>
<evidence type="ECO:0000256" key="12">
    <source>
        <dbReference type="SAM" id="MobiDB-lite"/>
    </source>
</evidence>
<keyword evidence="8 11" id="KW-0472">Membrane</keyword>
<dbReference type="InterPro" id="IPR027027">
    <property type="entry name" value="GOSR2/Membrin/Bos1"/>
</dbReference>
<evidence type="ECO:0000256" key="10">
    <source>
        <dbReference type="ARBA" id="ARBA00040957"/>
    </source>
</evidence>
<keyword evidence="14" id="KW-1185">Reference proteome</keyword>
<comment type="similarity">
    <text evidence="9 11">Belongs to the BOS1 family.</text>
</comment>
<dbReference type="AlphaFoldDB" id="A0AAD5YFY9"/>
<name>A0AAD5YFY9_9APHY</name>
<gene>
    <name evidence="13" type="ORF">NLI96_g3088</name>
</gene>
<evidence type="ECO:0000256" key="8">
    <source>
        <dbReference type="ARBA" id="ARBA00023136"/>
    </source>
</evidence>
<evidence type="ECO:0000256" key="5">
    <source>
        <dbReference type="ARBA" id="ARBA00022927"/>
    </source>
</evidence>
<dbReference type="GO" id="GO:0000139">
    <property type="term" value="C:Golgi membrane"/>
    <property type="evidence" value="ECO:0007669"/>
    <property type="project" value="UniProtKB-SubCell"/>
</dbReference>
<dbReference type="Proteomes" id="UP001212997">
    <property type="component" value="Unassembled WGS sequence"/>
</dbReference>
<comment type="subcellular location">
    <subcellularLocation>
        <location evidence="1">Endoplasmic reticulum membrane</location>
        <topology evidence="1">Single-pass type IV membrane protein</topology>
    </subcellularLocation>
    <subcellularLocation>
        <location evidence="2">Golgi apparatus membrane</location>
        <topology evidence="2">Single-pass type IV membrane protein</topology>
    </subcellularLocation>
</comment>
<proteinExistence type="inferred from homology"/>
<dbReference type="CDD" id="cd15863">
    <property type="entry name" value="SNARE_GS27"/>
    <property type="match status" value="1"/>
</dbReference>
<evidence type="ECO:0000256" key="3">
    <source>
        <dbReference type="ARBA" id="ARBA00022448"/>
    </source>
</evidence>
<feature type="region of interest" description="Disordered" evidence="12">
    <location>
        <begin position="87"/>
        <end position="144"/>
    </location>
</feature>
<evidence type="ECO:0000256" key="1">
    <source>
        <dbReference type="ARBA" id="ARBA00004163"/>
    </source>
</evidence>
<evidence type="ECO:0000256" key="7">
    <source>
        <dbReference type="ARBA" id="ARBA00023034"/>
    </source>
</evidence>
<dbReference type="GO" id="GO:0006888">
    <property type="term" value="P:endoplasmic reticulum to Golgi vesicle-mediated transport"/>
    <property type="evidence" value="ECO:0007669"/>
    <property type="project" value="TreeGrafter"/>
</dbReference>
<comment type="caution">
    <text evidence="13">The sequence shown here is derived from an EMBL/GenBank/DDBJ whole genome shotgun (WGS) entry which is preliminary data.</text>
</comment>